<evidence type="ECO:0000256" key="2">
    <source>
        <dbReference type="ARBA" id="ARBA00022821"/>
    </source>
</evidence>
<dbReference type="Gene3D" id="3.30.60.10">
    <property type="entry name" value="Endochitinase-like"/>
    <property type="match status" value="1"/>
</dbReference>
<dbReference type="SUPFAM" id="SSF53955">
    <property type="entry name" value="Lysozyme-like"/>
    <property type="match status" value="1"/>
</dbReference>
<dbReference type="PANTHER" id="PTHR22595">
    <property type="entry name" value="CHITINASE-RELATED"/>
    <property type="match status" value="1"/>
</dbReference>
<protein>
    <recommendedName>
        <fullName evidence="4">Chitin-binding type-1 domain-containing protein</fullName>
    </recommendedName>
</protein>
<dbReference type="AlphaFoldDB" id="A0A815PDN9"/>
<evidence type="ECO:0000313" key="6">
    <source>
        <dbReference type="Proteomes" id="UP000663852"/>
    </source>
</evidence>
<keyword evidence="3" id="KW-1015">Disulfide bond</keyword>
<dbReference type="InterPro" id="IPR001002">
    <property type="entry name" value="Chitin-bd_1"/>
</dbReference>
<dbReference type="GO" id="GO:0006032">
    <property type="term" value="P:chitin catabolic process"/>
    <property type="evidence" value="ECO:0007669"/>
    <property type="project" value="InterPro"/>
</dbReference>
<reference evidence="5" key="1">
    <citation type="submission" date="2021-02" db="EMBL/GenBank/DDBJ databases">
        <authorList>
            <person name="Nowell W R."/>
        </authorList>
    </citation>
    <scope>NUCLEOTIDE SEQUENCE</scope>
</reference>
<dbReference type="SUPFAM" id="SSF57016">
    <property type="entry name" value="Plant lectins/antimicrobial peptides"/>
    <property type="match status" value="1"/>
</dbReference>
<evidence type="ECO:0000256" key="1">
    <source>
        <dbReference type="ARBA" id="ARBA00022669"/>
    </source>
</evidence>
<dbReference type="Proteomes" id="UP000663852">
    <property type="component" value="Unassembled WGS sequence"/>
</dbReference>
<dbReference type="OrthoDB" id="5985073at2759"/>
<sequence>MSKVTNAIIYRFNVNFDQLPTSDSSNDCMGERVKVLFTIEDSSNPTDLPGALQIAYDLTPRHIHCVVFSQSYSCHTGAQNDEHISHGQDCARVGCSPGFCCSKWGFCGNSPLHCGSGSTTTRATTITTRTTPSAITRTTTTTTQKTTTSGIGSETNNKITREQFDCIFSKLSEDVRDKRWQGYQEALSMVSFKPQNQNELIMFFAHVSHETDGLQTYEEYCGKSKECASSYEISWCGPATAEPGKHYYGRGWLQLSFPCNYNAAGQALGIDLLKNPEKVAESDAVAAAAGMWFWDANNIGQPARQGNFGATTQIINSLECGPTPQQTKRISRYQEVRLCFGLKRDTENLHC</sequence>
<dbReference type="Gene3D" id="1.10.530.10">
    <property type="match status" value="1"/>
</dbReference>
<dbReference type="PANTHER" id="PTHR22595:SF79">
    <property type="entry name" value="CHITINASE 12"/>
    <property type="match status" value="1"/>
</dbReference>
<keyword evidence="1" id="KW-0147">Chitin-binding</keyword>
<organism evidence="5 6">
    <name type="scientific">Adineta ricciae</name>
    <name type="common">Rotifer</name>
    <dbReference type="NCBI Taxonomy" id="249248"/>
    <lineage>
        <taxon>Eukaryota</taxon>
        <taxon>Metazoa</taxon>
        <taxon>Spiralia</taxon>
        <taxon>Gnathifera</taxon>
        <taxon>Rotifera</taxon>
        <taxon>Eurotatoria</taxon>
        <taxon>Bdelloidea</taxon>
        <taxon>Adinetida</taxon>
        <taxon>Adinetidae</taxon>
        <taxon>Adineta</taxon>
    </lineage>
</organism>
<dbReference type="CDD" id="cd00035">
    <property type="entry name" value="ChtBD1"/>
    <property type="match status" value="1"/>
</dbReference>
<feature type="domain" description="Chitin-binding type-1" evidence="4">
    <location>
        <begin position="89"/>
        <end position="123"/>
    </location>
</feature>
<dbReference type="EMBL" id="CAJNOJ010000435">
    <property type="protein sequence ID" value="CAF1447508.1"/>
    <property type="molecule type" value="Genomic_DNA"/>
</dbReference>
<proteinExistence type="predicted"/>
<dbReference type="GO" id="GO:0008061">
    <property type="term" value="F:chitin binding"/>
    <property type="evidence" value="ECO:0007669"/>
    <property type="project" value="UniProtKB-KW"/>
</dbReference>
<dbReference type="GO" id="GO:0004568">
    <property type="term" value="F:chitinase activity"/>
    <property type="evidence" value="ECO:0007669"/>
    <property type="project" value="InterPro"/>
</dbReference>
<gene>
    <name evidence="5" type="ORF">EDS130_LOCUS39307</name>
</gene>
<dbReference type="InterPro" id="IPR023346">
    <property type="entry name" value="Lysozyme-like_dom_sf"/>
</dbReference>
<evidence type="ECO:0000313" key="5">
    <source>
        <dbReference type="EMBL" id="CAF1447508.1"/>
    </source>
</evidence>
<dbReference type="SMART" id="SM00270">
    <property type="entry name" value="ChtBD1"/>
    <property type="match status" value="1"/>
</dbReference>
<comment type="caution">
    <text evidence="5">The sequence shown here is derived from an EMBL/GenBank/DDBJ whole genome shotgun (WGS) entry which is preliminary data.</text>
</comment>
<evidence type="ECO:0000259" key="4">
    <source>
        <dbReference type="SMART" id="SM00270"/>
    </source>
</evidence>
<dbReference type="InterPro" id="IPR000726">
    <property type="entry name" value="Glyco_hydro_19_cat"/>
</dbReference>
<dbReference type="Pfam" id="PF00182">
    <property type="entry name" value="Glyco_hydro_19"/>
    <property type="match status" value="1"/>
</dbReference>
<evidence type="ECO:0000256" key="3">
    <source>
        <dbReference type="ARBA" id="ARBA00023157"/>
    </source>
</evidence>
<dbReference type="CDD" id="cd00325">
    <property type="entry name" value="chitinase_GH19"/>
    <property type="match status" value="1"/>
</dbReference>
<dbReference type="GO" id="GO:0016998">
    <property type="term" value="P:cell wall macromolecule catabolic process"/>
    <property type="evidence" value="ECO:0007669"/>
    <property type="project" value="InterPro"/>
</dbReference>
<dbReference type="GO" id="GO:0051707">
    <property type="term" value="P:response to other organism"/>
    <property type="evidence" value="ECO:0007669"/>
    <property type="project" value="UniProtKB-ARBA"/>
</dbReference>
<keyword evidence="2" id="KW-0611">Plant defense</keyword>
<name>A0A815PDN9_ADIRI</name>
<dbReference type="InterPro" id="IPR036861">
    <property type="entry name" value="Endochitinase-like_sf"/>
</dbReference>
<accession>A0A815PDN9</accession>
<dbReference type="GO" id="GO:0006952">
    <property type="term" value="P:defense response"/>
    <property type="evidence" value="ECO:0007669"/>
    <property type="project" value="UniProtKB-KW"/>
</dbReference>